<accession>A0A383D2B6</accession>
<evidence type="ECO:0000313" key="1">
    <source>
        <dbReference type="EMBL" id="SVE38622.1"/>
    </source>
</evidence>
<sequence>MITRSTGQASAIDDWISSDARENRLENRLAIGVGEGLGRIFQGIDRGQGLEIHLARLQELDG</sequence>
<reference evidence="1" key="1">
    <citation type="submission" date="2018-05" db="EMBL/GenBank/DDBJ databases">
        <authorList>
            <person name="Lanie J.A."/>
            <person name="Ng W.-L."/>
            <person name="Kazmierczak K.M."/>
            <person name="Andrzejewski T.M."/>
            <person name="Davidsen T.M."/>
            <person name="Wayne K.J."/>
            <person name="Tettelin H."/>
            <person name="Glass J.I."/>
            <person name="Rusch D."/>
            <person name="Podicherti R."/>
            <person name="Tsui H.-C.T."/>
            <person name="Winkler M.E."/>
        </authorList>
    </citation>
    <scope>NUCLEOTIDE SEQUENCE</scope>
</reference>
<dbReference type="AlphaFoldDB" id="A0A383D2B6"/>
<organism evidence="1">
    <name type="scientific">marine metagenome</name>
    <dbReference type="NCBI Taxonomy" id="408172"/>
    <lineage>
        <taxon>unclassified sequences</taxon>
        <taxon>metagenomes</taxon>
        <taxon>ecological metagenomes</taxon>
    </lineage>
</organism>
<proteinExistence type="predicted"/>
<gene>
    <name evidence="1" type="ORF">METZ01_LOCUS491476</name>
</gene>
<protein>
    <submittedName>
        <fullName evidence="1">Uncharacterized protein</fullName>
    </submittedName>
</protein>
<feature type="non-terminal residue" evidence="1">
    <location>
        <position position="62"/>
    </location>
</feature>
<name>A0A383D2B6_9ZZZZ</name>
<dbReference type="EMBL" id="UINC01213719">
    <property type="protein sequence ID" value="SVE38622.1"/>
    <property type="molecule type" value="Genomic_DNA"/>
</dbReference>